<dbReference type="CDD" id="cd00719">
    <property type="entry name" value="GIY-YIG_SF"/>
    <property type="match status" value="1"/>
</dbReference>
<dbReference type="InterPro" id="IPR035901">
    <property type="entry name" value="GIY-YIG_endonuc_sf"/>
</dbReference>
<comment type="caution">
    <text evidence="3">The sequence shown here is derived from an EMBL/GenBank/DDBJ whole genome shotgun (WGS) entry which is preliminary data.</text>
</comment>
<proteinExistence type="predicted"/>
<dbReference type="InterPro" id="IPR036844">
    <property type="entry name" value="Hint_dom_sf"/>
</dbReference>
<dbReference type="SUPFAM" id="SSF82771">
    <property type="entry name" value="GIY-YIG endonuclease"/>
    <property type="match status" value="1"/>
</dbReference>
<dbReference type="RefSeq" id="WP_067400713.1">
    <property type="nucleotide sequence ID" value="NZ_JBHTEN010000003.1"/>
</dbReference>
<dbReference type="InterPro" id="IPR003587">
    <property type="entry name" value="Hint_dom_N"/>
</dbReference>
<accession>A0ABN1T6Y9</accession>
<dbReference type="PROSITE" id="PS50164">
    <property type="entry name" value="GIY_YIG"/>
    <property type="match status" value="1"/>
</dbReference>
<dbReference type="InterPro" id="IPR022385">
    <property type="entry name" value="Rhs_assc_core"/>
</dbReference>
<dbReference type="Pfam" id="PF07591">
    <property type="entry name" value="PT-HINT"/>
    <property type="match status" value="1"/>
</dbReference>
<feature type="region of interest" description="Disordered" evidence="1">
    <location>
        <begin position="1"/>
        <end position="23"/>
    </location>
</feature>
<reference evidence="3 4" key="1">
    <citation type="journal article" date="2019" name="Int. J. Syst. Evol. Microbiol.">
        <title>The Global Catalogue of Microorganisms (GCM) 10K type strain sequencing project: providing services to taxonomists for standard genome sequencing and annotation.</title>
        <authorList>
            <consortium name="The Broad Institute Genomics Platform"/>
            <consortium name="The Broad Institute Genome Sequencing Center for Infectious Disease"/>
            <person name="Wu L."/>
            <person name="Ma J."/>
        </authorList>
    </citation>
    <scope>NUCLEOTIDE SEQUENCE [LARGE SCALE GENOMIC DNA]</scope>
    <source>
        <strain evidence="3 4">JCM 11269</strain>
    </source>
</reference>
<dbReference type="PANTHER" id="PTHR32305">
    <property type="match status" value="1"/>
</dbReference>
<dbReference type="InterPro" id="IPR000305">
    <property type="entry name" value="GIY-YIG_endonuc"/>
</dbReference>
<protein>
    <recommendedName>
        <fullName evidence="2">GIY-YIG domain-containing protein</fullName>
    </recommendedName>
</protein>
<dbReference type="CDD" id="cd00081">
    <property type="entry name" value="Hint"/>
    <property type="match status" value="1"/>
</dbReference>
<dbReference type="NCBIfam" id="TIGR01443">
    <property type="entry name" value="intein_Cterm"/>
    <property type="match status" value="1"/>
</dbReference>
<dbReference type="PANTHER" id="PTHR32305:SF17">
    <property type="entry name" value="TRNA NUCLEASE WAPA"/>
    <property type="match status" value="1"/>
</dbReference>
<feature type="domain" description="GIY-YIG" evidence="2">
    <location>
        <begin position="563"/>
        <end position="651"/>
    </location>
</feature>
<dbReference type="InterPro" id="IPR030934">
    <property type="entry name" value="Intein_C"/>
</dbReference>
<evidence type="ECO:0000259" key="2">
    <source>
        <dbReference type="PROSITE" id="PS50164"/>
    </source>
</evidence>
<dbReference type="EMBL" id="BAAAHU010000121">
    <property type="protein sequence ID" value="GAA1017438.1"/>
    <property type="molecule type" value="Genomic_DNA"/>
</dbReference>
<keyword evidence="4" id="KW-1185">Reference proteome</keyword>
<dbReference type="InterPro" id="IPR006141">
    <property type="entry name" value="Intein_N"/>
</dbReference>
<evidence type="ECO:0000313" key="3">
    <source>
        <dbReference type="EMBL" id="GAA1017438.1"/>
    </source>
</evidence>
<organism evidence="3 4">
    <name type="scientific">Streptomyces thermogriseus</name>
    <dbReference type="NCBI Taxonomy" id="75292"/>
    <lineage>
        <taxon>Bacteria</taxon>
        <taxon>Bacillati</taxon>
        <taxon>Actinomycetota</taxon>
        <taxon>Actinomycetes</taxon>
        <taxon>Kitasatosporales</taxon>
        <taxon>Streptomycetaceae</taxon>
        <taxon>Streptomyces</taxon>
    </lineage>
</organism>
<dbReference type="SUPFAM" id="SSF51294">
    <property type="entry name" value="Hedgehog/intein (Hint) domain"/>
    <property type="match status" value="1"/>
</dbReference>
<dbReference type="PROSITE" id="PS50817">
    <property type="entry name" value="INTEIN_N_TER"/>
    <property type="match status" value="1"/>
</dbReference>
<dbReference type="PROSITE" id="PS50818">
    <property type="entry name" value="INTEIN_C_TER"/>
    <property type="match status" value="1"/>
</dbReference>
<gene>
    <name evidence="3" type="ORF">GCM10009564_55140</name>
</gene>
<sequence>MGTDADGYADMGAAKQSLDDDEAGNTTLRTIGGTGQKLTWDAEGHLVKVTEPVEGKADKVTEYLYDAEGNRLIGRTETETTLYLGHTEVTLAKGAIKAKAIRYIDLGGGHQAIRNDDGTFAFTIADHHGTGQLAIDATTLKLSQRRTLPFGGSRGAPPAAWPGTKGFVGGTDDTQATGLIHLGAREYDPDTGRFISVDPVLDLTDPQQMHGYVYGNNNPATLSDPTGLRPDGPVGGHSMNDERYAQRKGMRGSHVYKGNGKWEWSTTPYKTTLGANDFKAFNNPVNRALTSIRNVVFKEIKKEENVRKWYSTFRTYYSQLNGSRFLTNDELAKNAYAAALNACHVERTCRDTDAYEQLWDLYFDIGLQEVGLYEGSGPGFAQSVVGEGVAKKLGTKPGGCKCFLAGTGVLMSDGTTKDIEDIKVGDKVLATDPKTGATSEREVTATIVTDGDKHFVDLTITTPDGLEKLVATHEHPFWVVSERKWIEADDLKPGMSLRTDDGRAVLVAAIRQYHDHQRTYNLTIEGVHTYYVLAGETPVLVHNSNGCRTFGSQSPTGRLNIPETQGVYIIKMNDGKVYVGSAMKANTIHRRIHRAFGGKRHAVKSSGYKSSDVREIDWIEIPGGSEKVMHQLEQNLIDYYGGIGGGTLLNRINVPTS</sequence>
<evidence type="ECO:0000313" key="4">
    <source>
        <dbReference type="Proteomes" id="UP001501072"/>
    </source>
</evidence>
<dbReference type="Proteomes" id="UP001501072">
    <property type="component" value="Unassembled WGS sequence"/>
</dbReference>
<name>A0ABN1T6Y9_9ACTN</name>
<dbReference type="Gene3D" id="2.180.10.10">
    <property type="entry name" value="RHS repeat-associated core"/>
    <property type="match status" value="1"/>
</dbReference>
<dbReference type="NCBIfam" id="TIGR03696">
    <property type="entry name" value="Rhs_assc_core"/>
    <property type="match status" value="1"/>
</dbReference>
<evidence type="ECO:0000256" key="1">
    <source>
        <dbReference type="SAM" id="MobiDB-lite"/>
    </source>
</evidence>
<dbReference type="InterPro" id="IPR050708">
    <property type="entry name" value="T6SS_VgrG/RHS"/>
</dbReference>
<dbReference type="Gene3D" id="2.170.16.10">
    <property type="entry name" value="Hedgehog/Intein (Hint) domain"/>
    <property type="match status" value="1"/>
</dbReference>
<dbReference type="SMART" id="SM00306">
    <property type="entry name" value="HintN"/>
    <property type="match status" value="1"/>
</dbReference>